<dbReference type="PANTHER" id="PTHR24260:SF136">
    <property type="entry name" value="GH08193P-RELATED"/>
    <property type="match status" value="1"/>
</dbReference>
<dbReference type="InterPro" id="IPR001254">
    <property type="entry name" value="Trypsin_dom"/>
</dbReference>
<reference evidence="3 4" key="1">
    <citation type="submission" date="2020-04" db="EMBL/GenBank/DDBJ databases">
        <authorList>
            <person name="Alioto T."/>
            <person name="Alioto T."/>
            <person name="Gomez Garrido J."/>
        </authorList>
    </citation>
    <scope>NUCLEOTIDE SEQUENCE [LARGE SCALE GENOMIC DNA]</scope>
</reference>
<dbReference type="Proteomes" id="UP000494165">
    <property type="component" value="Unassembled WGS sequence"/>
</dbReference>
<keyword evidence="1" id="KW-0732">Signal</keyword>
<dbReference type="EMBL" id="CADEPI010000322">
    <property type="protein sequence ID" value="CAB3383746.1"/>
    <property type="molecule type" value="Genomic_DNA"/>
</dbReference>
<evidence type="ECO:0000256" key="1">
    <source>
        <dbReference type="SAM" id="SignalP"/>
    </source>
</evidence>
<dbReference type="GO" id="GO:0006508">
    <property type="term" value="P:proteolysis"/>
    <property type="evidence" value="ECO:0007669"/>
    <property type="project" value="InterPro"/>
</dbReference>
<name>A0A8S1E0G7_9INSE</name>
<comment type="caution">
    <text evidence="3">The sequence shown here is derived from an EMBL/GenBank/DDBJ whole genome shotgun (WGS) entry which is preliminary data.</text>
</comment>
<dbReference type="OrthoDB" id="7468414at2759"/>
<organism evidence="3 4">
    <name type="scientific">Cloeon dipterum</name>
    <dbReference type="NCBI Taxonomy" id="197152"/>
    <lineage>
        <taxon>Eukaryota</taxon>
        <taxon>Metazoa</taxon>
        <taxon>Ecdysozoa</taxon>
        <taxon>Arthropoda</taxon>
        <taxon>Hexapoda</taxon>
        <taxon>Insecta</taxon>
        <taxon>Pterygota</taxon>
        <taxon>Palaeoptera</taxon>
        <taxon>Ephemeroptera</taxon>
        <taxon>Pisciforma</taxon>
        <taxon>Baetidae</taxon>
        <taxon>Cloeon</taxon>
    </lineage>
</organism>
<evidence type="ECO:0000259" key="2">
    <source>
        <dbReference type="PROSITE" id="PS50240"/>
    </source>
</evidence>
<dbReference type="Pfam" id="PF00089">
    <property type="entry name" value="Trypsin"/>
    <property type="match status" value="1"/>
</dbReference>
<evidence type="ECO:0000313" key="3">
    <source>
        <dbReference type="EMBL" id="CAB3383746.1"/>
    </source>
</evidence>
<keyword evidence="4" id="KW-1185">Reference proteome</keyword>
<gene>
    <name evidence="3" type="ORF">CLODIP_2_CD02761</name>
</gene>
<accession>A0A8S1E0G7</accession>
<feature type="domain" description="Peptidase S1" evidence="2">
    <location>
        <begin position="38"/>
        <end position="302"/>
    </location>
</feature>
<dbReference type="GO" id="GO:0004252">
    <property type="term" value="F:serine-type endopeptidase activity"/>
    <property type="evidence" value="ECO:0007669"/>
    <property type="project" value="InterPro"/>
</dbReference>
<evidence type="ECO:0000313" key="4">
    <source>
        <dbReference type="Proteomes" id="UP000494165"/>
    </source>
</evidence>
<dbReference type="PROSITE" id="PS50240">
    <property type="entry name" value="TRYPSIN_DOM"/>
    <property type="match status" value="1"/>
</dbReference>
<dbReference type="InterPro" id="IPR051333">
    <property type="entry name" value="CLIP_Serine_Protease"/>
</dbReference>
<dbReference type="InterPro" id="IPR043504">
    <property type="entry name" value="Peptidase_S1_PA_chymotrypsin"/>
</dbReference>
<sequence length="307" mass="33627">MLILNFFVGIVTLTSVGAASPKNHYAFAGGESYQNCGLIGSNRRSTSLDKNDATPGQNAYHANLVFSNFKSKYLKKEPCSGTLISKRAVLTSANCLFAGSKRLATNNIKVTLGAYDLSKPFEQSRQTVTPAEIVVHPNYNHSSGISFEHNLGLLIFEESAITFSEHVTPACLWDGDFDIAKSANSVGEVVGWGIGSDSSQIDRLQMNHLRVATPEECGNTTKPTEIFCVAHTNDPEGCAYDDGVGFILTMDEKKYLRGVFIHGLLQDDKKYTAKKSKICFPSRRPVVSDLDSSMDWIVNTVPDISRR</sequence>
<feature type="chain" id="PRO_5035746711" description="Peptidase S1 domain-containing protein" evidence="1">
    <location>
        <begin position="19"/>
        <end position="307"/>
    </location>
</feature>
<protein>
    <recommendedName>
        <fullName evidence="2">Peptidase S1 domain-containing protein</fullName>
    </recommendedName>
</protein>
<dbReference type="AlphaFoldDB" id="A0A8S1E0G7"/>
<feature type="signal peptide" evidence="1">
    <location>
        <begin position="1"/>
        <end position="18"/>
    </location>
</feature>
<dbReference type="SUPFAM" id="SSF50494">
    <property type="entry name" value="Trypsin-like serine proteases"/>
    <property type="match status" value="1"/>
</dbReference>
<dbReference type="PANTHER" id="PTHR24260">
    <property type="match status" value="1"/>
</dbReference>
<proteinExistence type="predicted"/>
<dbReference type="SMART" id="SM00020">
    <property type="entry name" value="Tryp_SPc"/>
    <property type="match status" value="1"/>
</dbReference>
<dbReference type="InterPro" id="IPR009003">
    <property type="entry name" value="Peptidase_S1_PA"/>
</dbReference>
<dbReference type="Gene3D" id="2.40.10.10">
    <property type="entry name" value="Trypsin-like serine proteases"/>
    <property type="match status" value="1"/>
</dbReference>